<keyword evidence="1" id="KW-1133">Transmembrane helix</keyword>
<keyword evidence="4" id="KW-1185">Reference proteome</keyword>
<dbReference type="Pfam" id="PF02517">
    <property type="entry name" value="Rce1-like"/>
    <property type="match status" value="1"/>
</dbReference>
<evidence type="ECO:0000313" key="4">
    <source>
        <dbReference type="Proteomes" id="UP000663207"/>
    </source>
</evidence>
<feature type="transmembrane region" description="Helical" evidence="1">
    <location>
        <begin position="52"/>
        <end position="69"/>
    </location>
</feature>
<feature type="transmembrane region" description="Helical" evidence="1">
    <location>
        <begin position="150"/>
        <end position="169"/>
    </location>
</feature>
<evidence type="ECO:0000313" key="3">
    <source>
        <dbReference type="EMBL" id="QSX36412.1"/>
    </source>
</evidence>
<dbReference type="Proteomes" id="UP000663207">
    <property type="component" value="Chromosome"/>
</dbReference>
<gene>
    <name evidence="3" type="ORF">JYB85_14065</name>
</gene>
<evidence type="ECO:0000256" key="1">
    <source>
        <dbReference type="SAM" id="Phobius"/>
    </source>
</evidence>
<feature type="transmembrane region" description="Helical" evidence="1">
    <location>
        <begin position="181"/>
        <end position="200"/>
    </location>
</feature>
<feature type="transmembrane region" description="Helical" evidence="1">
    <location>
        <begin position="258"/>
        <end position="276"/>
    </location>
</feature>
<dbReference type="PANTHER" id="PTHR39430">
    <property type="entry name" value="MEMBRANE-ASSOCIATED PROTEASE-RELATED"/>
    <property type="match status" value="1"/>
</dbReference>
<dbReference type="InterPro" id="IPR003675">
    <property type="entry name" value="Rce1/LyrA-like_dom"/>
</dbReference>
<feature type="transmembrane region" description="Helical" evidence="1">
    <location>
        <begin position="81"/>
        <end position="105"/>
    </location>
</feature>
<organism evidence="3 4">
    <name type="scientific">Shewanella sedimentimangrovi</name>
    <dbReference type="NCBI Taxonomy" id="2814293"/>
    <lineage>
        <taxon>Bacteria</taxon>
        <taxon>Pseudomonadati</taxon>
        <taxon>Pseudomonadota</taxon>
        <taxon>Gammaproteobacteria</taxon>
        <taxon>Alteromonadales</taxon>
        <taxon>Shewanellaceae</taxon>
        <taxon>Shewanella</taxon>
    </lineage>
</organism>
<feature type="transmembrane region" description="Helical" evidence="1">
    <location>
        <begin position="205"/>
        <end position="226"/>
    </location>
</feature>
<keyword evidence="1" id="KW-0472">Membrane</keyword>
<reference evidence="3 4" key="1">
    <citation type="submission" date="2021-03" db="EMBL/GenBank/DDBJ databases">
        <title>Novel species identification of genus Shewanella.</title>
        <authorList>
            <person name="Liu G."/>
            <person name="Zhang Q."/>
        </authorList>
    </citation>
    <scope>NUCLEOTIDE SEQUENCE [LARGE SCALE GENOMIC DNA]</scope>
    <source>
        <strain evidence="3 4">FJAT-52962</strain>
    </source>
</reference>
<feature type="transmembrane region" description="Helical" evidence="1">
    <location>
        <begin position="117"/>
        <end position="138"/>
    </location>
</feature>
<feature type="domain" description="CAAX prenyl protease 2/Lysostaphin resistance protein A-like" evidence="2">
    <location>
        <begin position="121"/>
        <end position="217"/>
    </location>
</feature>
<sequence length="288" mass="31148">MMQGRKIRQVFLKLLVAAVIMVGVVGLFRWGLLPLTQWALALDEATISTVRRVGILLSVVLAYWVYVRFYEKRAMPEMSPAPLAITAGALSGAAMIALASIPLFAFGVYEISAVRGLNAGLLGVAGVILVAATMEELVFRGLIFQALERAWGTVPALWLQSLLFSVLHIANLDSNMGTPELVMTVISGTLIGAFWTVLFVKTRNLWVVAANHAAWNFAVVLTGLPLSGLDDWRALAPLESQYHGPNWLSGGLVGPEDSIVTVLMVAAALALLLLWARRDKRFLAAQVA</sequence>
<accession>A0ABX7QZD5</accession>
<keyword evidence="3" id="KW-0378">Hydrolase</keyword>
<feature type="transmembrane region" description="Helical" evidence="1">
    <location>
        <begin position="12"/>
        <end position="32"/>
    </location>
</feature>
<dbReference type="GO" id="GO:0008237">
    <property type="term" value="F:metallopeptidase activity"/>
    <property type="evidence" value="ECO:0007669"/>
    <property type="project" value="UniProtKB-KW"/>
</dbReference>
<evidence type="ECO:0000259" key="2">
    <source>
        <dbReference type="Pfam" id="PF02517"/>
    </source>
</evidence>
<keyword evidence="3" id="KW-0482">Metalloprotease</keyword>
<dbReference type="RefSeq" id="WP_207379787.1">
    <property type="nucleotide sequence ID" value="NZ_CP071502.1"/>
</dbReference>
<protein>
    <submittedName>
        <fullName evidence="3">CPBP family intramembrane metalloprotease</fullName>
    </submittedName>
</protein>
<name>A0ABX7QZD5_9GAMM</name>
<dbReference type="PANTHER" id="PTHR39430:SF1">
    <property type="entry name" value="PROTEASE"/>
    <property type="match status" value="1"/>
</dbReference>
<proteinExistence type="predicted"/>
<dbReference type="EMBL" id="CP071502">
    <property type="protein sequence ID" value="QSX36412.1"/>
    <property type="molecule type" value="Genomic_DNA"/>
</dbReference>
<keyword evidence="3" id="KW-0645">Protease</keyword>
<keyword evidence="1" id="KW-0812">Transmembrane</keyword>